<organism evidence="1 2">
    <name type="scientific">Escherichia coli</name>
    <dbReference type="NCBI Taxonomy" id="562"/>
    <lineage>
        <taxon>Bacteria</taxon>
        <taxon>Pseudomonadati</taxon>
        <taxon>Pseudomonadota</taxon>
        <taxon>Gammaproteobacteria</taxon>
        <taxon>Enterobacterales</taxon>
        <taxon>Enterobacteriaceae</taxon>
        <taxon>Escherichia</taxon>
    </lineage>
</organism>
<dbReference type="EMBL" id="UGDD01000002">
    <property type="protein sequence ID" value="STJ55576.1"/>
    <property type="molecule type" value="Genomic_DNA"/>
</dbReference>
<accession>A0A376X4W3</accession>
<dbReference type="Proteomes" id="UP000254503">
    <property type="component" value="Unassembled WGS sequence"/>
</dbReference>
<evidence type="ECO:0000313" key="1">
    <source>
        <dbReference type="EMBL" id="STJ55576.1"/>
    </source>
</evidence>
<reference evidence="1 2" key="1">
    <citation type="submission" date="2018-06" db="EMBL/GenBank/DDBJ databases">
        <authorList>
            <consortium name="Pathogen Informatics"/>
            <person name="Doyle S."/>
        </authorList>
    </citation>
    <scope>NUCLEOTIDE SEQUENCE [LARGE SCALE GENOMIC DNA]</scope>
    <source>
        <strain evidence="1 2">NCTC9045</strain>
    </source>
</reference>
<protein>
    <submittedName>
        <fullName evidence="1">Uncharacterized protein</fullName>
    </submittedName>
</protein>
<gene>
    <name evidence="1" type="ORF">NCTC9045_03523</name>
</gene>
<evidence type="ECO:0000313" key="2">
    <source>
        <dbReference type="Proteomes" id="UP000254503"/>
    </source>
</evidence>
<sequence>MDHRLTNMQFRKVTDQCIGVDGAARILTTTGNAFTEQIAFAISARLRHRIDKTMFGSANHQITPTVAGFIKRIMRCGAILIRAKQFTQRFTATFTFYREHHRTVESLEELTQRIQRRFLLCLNGQVWQFLET</sequence>
<proteinExistence type="predicted"/>
<dbReference type="AlphaFoldDB" id="A0A376X4W3"/>
<name>A0A376X4W3_ECOLX</name>